<name>G4THZ0_SERID</name>
<evidence type="ECO:0000313" key="1">
    <source>
        <dbReference type="EMBL" id="CCA70933.1"/>
    </source>
</evidence>
<dbReference type="EMBL" id="CAFZ01000100">
    <property type="protein sequence ID" value="CCA70933.1"/>
    <property type="molecule type" value="Genomic_DNA"/>
</dbReference>
<dbReference type="PANTHER" id="PTHR40518:SF1">
    <property type="entry name" value="ACETOACETATE DECARBOXYLASE"/>
    <property type="match status" value="1"/>
</dbReference>
<dbReference type="HOGENOM" id="CLU_050866_1_1_1"/>
<dbReference type="eggNOG" id="ENOG502S9HK">
    <property type="taxonomic scope" value="Eukaryota"/>
</dbReference>
<accession>G4THZ0</accession>
<dbReference type="STRING" id="1109443.G4THZ0"/>
<dbReference type="InterPro" id="IPR023375">
    <property type="entry name" value="ADC_dom_sf"/>
</dbReference>
<dbReference type="SUPFAM" id="SSF160104">
    <property type="entry name" value="Acetoacetate decarboxylase-like"/>
    <property type="match status" value="1"/>
</dbReference>
<dbReference type="Gene3D" id="2.40.400.10">
    <property type="entry name" value="Acetoacetate decarboxylase-like"/>
    <property type="match status" value="1"/>
</dbReference>
<evidence type="ECO:0008006" key="3">
    <source>
        <dbReference type="Google" id="ProtNLM"/>
    </source>
</evidence>
<gene>
    <name evidence="1" type="ORF">PIIN_04869</name>
</gene>
<dbReference type="Proteomes" id="UP000007148">
    <property type="component" value="Unassembled WGS sequence"/>
</dbReference>
<protein>
    <recommendedName>
        <fullName evidence="3">Acetoacetate decarboxylase</fullName>
    </recommendedName>
</protein>
<keyword evidence="2" id="KW-1185">Reference proteome</keyword>
<dbReference type="PANTHER" id="PTHR40518">
    <property type="entry name" value="ACETOACETATE DECARBOXYLASE"/>
    <property type="match status" value="1"/>
</dbReference>
<dbReference type="InParanoid" id="G4THZ0"/>
<dbReference type="AlphaFoldDB" id="G4THZ0"/>
<comment type="caution">
    <text evidence="1">The sequence shown here is derived from an EMBL/GenBank/DDBJ whole genome shotgun (WGS) entry which is preliminary data.</text>
</comment>
<proteinExistence type="predicted"/>
<dbReference type="OrthoDB" id="9970474at2759"/>
<dbReference type="OMA" id="MECNEYS"/>
<evidence type="ECO:0000313" key="2">
    <source>
        <dbReference type="Proteomes" id="UP000007148"/>
    </source>
</evidence>
<reference evidence="1 2" key="1">
    <citation type="journal article" date="2011" name="PLoS Pathog.">
        <title>Endophytic Life Strategies Decoded by Genome and Transcriptome Analyses of the Mutualistic Root Symbiont Piriformospora indica.</title>
        <authorList>
            <person name="Zuccaro A."/>
            <person name="Lahrmann U."/>
            <person name="Guldener U."/>
            <person name="Langen G."/>
            <person name="Pfiffi S."/>
            <person name="Biedenkopf D."/>
            <person name="Wong P."/>
            <person name="Samans B."/>
            <person name="Grimm C."/>
            <person name="Basiewicz M."/>
            <person name="Murat C."/>
            <person name="Martin F."/>
            <person name="Kogel K.H."/>
        </authorList>
    </citation>
    <scope>NUCLEOTIDE SEQUENCE [LARGE SCALE GENOMIC DNA]</scope>
    <source>
        <strain evidence="1 2">DSM 11827</strain>
    </source>
</reference>
<organism evidence="1 2">
    <name type="scientific">Serendipita indica (strain DSM 11827)</name>
    <name type="common">Root endophyte fungus</name>
    <name type="synonym">Piriformospora indica</name>
    <dbReference type="NCBI Taxonomy" id="1109443"/>
    <lineage>
        <taxon>Eukaryota</taxon>
        <taxon>Fungi</taxon>
        <taxon>Dikarya</taxon>
        <taxon>Basidiomycota</taxon>
        <taxon>Agaricomycotina</taxon>
        <taxon>Agaricomycetes</taxon>
        <taxon>Sebacinales</taxon>
        <taxon>Serendipitaceae</taxon>
        <taxon>Serendipita</taxon>
    </lineage>
</organism>
<sequence>MESLSTAVAPAPWTLRGDAWWFVLSVFGNSTDNIDASQYAPLEASSAKIAQEPGNFKGGVSLAMVLRYTESPVGPYDELLIIPGAFDSPPFSDDKENPRVTRIYVSTLASVINGRKNWNTPKHLARFEFTEQKDGTRDVRVYPLTPSSPGDNETYSAKPCFAARITPSWFVPAPAIPFHTKFLPFTVDLVQPPLEQSEHADKDGLVGTNVWQKMLPSFSGKIKLVRMVGLLEGEKYGDGVDFPNIRPWKTGIYWPDVTIEFPESQKWKDERQYGTFA</sequence>